<keyword evidence="1" id="KW-0472">Membrane</keyword>
<proteinExistence type="predicted"/>
<reference evidence="2 3" key="1">
    <citation type="submission" date="2018-03" db="EMBL/GenBank/DDBJ databases">
        <title>The ancient ancestry and fast evolution of plastids.</title>
        <authorList>
            <person name="Moore K.R."/>
            <person name="Magnabosco C."/>
            <person name="Momper L."/>
            <person name="Gold D.A."/>
            <person name="Bosak T."/>
            <person name="Fournier G.P."/>
        </authorList>
    </citation>
    <scope>NUCLEOTIDE SEQUENCE [LARGE SCALE GENOMIC DNA]</scope>
    <source>
        <strain evidence="2 3">CCALA 016</strain>
    </source>
</reference>
<protein>
    <recommendedName>
        <fullName evidence="4">Outer membrane lipoprotein BamD-like domain-containing protein</fullName>
    </recommendedName>
</protein>
<dbReference type="PANTHER" id="PTHR36761:SF2">
    <property type="entry name" value="ORF03 PROTEIN"/>
    <property type="match status" value="1"/>
</dbReference>
<feature type="transmembrane region" description="Helical" evidence="1">
    <location>
        <begin position="143"/>
        <end position="161"/>
    </location>
</feature>
<dbReference type="EMBL" id="PXOH01000008">
    <property type="protein sequence ID" value="PSF37416.1"/>
    <property type="molecule type" value="Genomic_DNA"/>
</dbReference>
<dbReference type="RefSeq" id="WP_106456658.1">
    <property type="nucleotide sequence ID" value="NZ_PXOH01000008.1"/>
</dbReference>
<evidence type="ECO:0000313" key="2">
    <source>
        <dbReference type="EMBL" id="PSF37416.1"/>
    </source>
</evidence>
<organism evidence="2 3">
    <name type="scientific">Aphanothece hegewaldii CCALA 016</name>
    <dbReference type="NCBI Taxonomy" id="2107694"/>
    <lineage>
        <taxon>Bacteria</taxon>
        <taxon>Bacillati</taxon>
        <taxon>Cyanobacteriota</taxon>
        <taxon>Cyanophyceae</taxon>
        <taxon>Oscillatoriophycideae</taxon>
        <taxon>Chroococcales</taxon>
        <taxon>Aphanothecaceae</taxon>
        <taxon>Aphanothece</taxon>
    </lineage>
</organism>
<evidence type="ECO:0000313" key="3">
    <source>
        <dbReference type="Proteomes" id="UP000239001"/>
    </source>
</evidence>
<dbReference type="Gene3D" id="1.25.40.10">
    <property type="entry name" value="Tetratricopeptide repeat domain"/>
    <property type="match status" value="1"/>
</dbReference>
<keyword evidence="3" id="KW-1185">Reference proteome</keyword>
<dbReference type="SUPFAM" id="SSF48452">
    <property type="entry name" value="TPR-like"/>
    <property type="match status" value="1"/>
</dbReference>
<keyword evidence="1" id="KW-1133">Transmembrane helix</keyword>
<comment type="caution">
    <text evidence="2">The sequence shown here is derived from an EMBL/GenBank/DDBJ whole genome shotgun (WGS) entry which is preliminary data.</text>
</comment>
<name>A0A2T1LYE3_9CHRO</name>
<keyword evidence="1" id="KW-0812">Transmembrane</keyword>
<gene>
    <name evidence="2" type="ORF">C7H19_09585</name>
</gene>
<sequence length="162" mass="18630">MDTNTQFPSQFEAGRAAFERGEYRLSVQLFEKALQEISPNSRQGGEIQTWIVTAYQGMDKVEEATSLCRQLTTHPIYDIRNRAKQILYILEAPRLQRPPEWMSKIPDLEKLPDSEPKFQKGQNLYKPPKNEEIGPINTKDNRFIWVALGLVLVLLGGLVWLS</sequence>
<dbReference type="PANTHER" id="PTHR36761">
    <property type="entry name" value="ORF03 PROTEIN"/>
    <property type="match status" value="1"/>
</dbReference>
<dbReference type="OrthoDB" id="510804at2"/>
<accession>A0A2T1LYE3</accession>
<dbReference type="Proteomes" id="UP000239001">
    <property type="component" value="Unassembled WGS sequence"/>
</dbReference>
<dbReference type="AlphaFoldDB" id="A0A2T1LYE3"/>
<dbReference type="InterPro" id="IPR011990">
    <property type="entry name" value="TPR-like_helical_dom_sf"/>
</dbReference>
<reference evidence="2 3" key="2">
    <citation type="submission" date="2018-03" db="EMBL/GenBank/DDBJ databases">
        <authorList>
            <person name="Keele B.F."/>
        </authorList>
    </citation>
    <scope>NUCLEOTIDE SEQUENCE [LARGE SCALE GENOMIC DNA]</scope>
    <source>
        <strain evidence="2 3">CCALA 016</strain>
    </source>
</reference>
<evidence type="ECO:0000256" key="1">
    <source>
        <dbReference type="SAM" id="Phobius"/>
    </source>
</evidence>
<evidence type="ECO:0008006" key="4">
    <source>
        <dbReference type="Google" id="ProtNLM"/>
    </source>
</evidence>